<name>I3CBY3_9GAMM</name>
<dbReference type="PANTHER" id="PTHR43394">
    <property type="entry name" value="ATP-DEPENDENT PERMEASE MDL1, MITOCHONDRIAL"/>
    <property type="match status" value="1"/>
</dbReference>
<evidence type="ECO:0000313" key="11">
    <source>
        <dbReference type="Proteomes" id="UP000005744"/>
    </source>
</evidence>
<comment type="subcellular location">
    <subcellularLocation>
        <location evidence="1">Cell membrane</location>
        <topology evidence="1">Multi-pass membrane protein</topology>
    </subcellularLocation>
</comment>
<dbReference type="OrthoDB" id="6336411at2"/>
<dbReference type="InterPro" id="IPR027417">
    <property type="entry name" value="P-loop_NTPase"/>
</dbReference>
<dbReference type="GO" id="GO:0005524">
    <property type="term" value="F:ATP binding"/>
    <property type="evidence" value="ECO:0007669"/>
    <property type="project" value="UniProtKB-KW"/>
</dbReference>
<dbReference type="SMART" id="SM00382">
    <property type="entry name" value="AAA"/>
    <property type="match status" value="1"/>
</dbReference>
<evidence type="ECO:0000313" key="10">
    <source>
        <dbReference type="EMBL" id="EIJ41126.1"/>
    </source>
</evidence>
<dbReference type="PROSITE" id="PS50893">
    <property type="entry name" value="ABC_TRANSPORTER_2"/>
    <property type="match status" value="1"/>
</dbReference>
<dbReference type="EMBL" id="JH600070">
    <property type="protein sequence ID" value="EIJ41126.1"/>
    <property type="molecule type" value="Genomic_DNA"/>
</dbReference>
<sequence>MALLKRQQYPHADLPKRPLDKSGIKHLLGLYQFTRPYRNYFIAAMVSLFFSSTVLLAFPFLAGRLIDTATGKTFSFINDINELALLLIAVLAVQSVFSFFRIYFMSQVTESTIADIRKSLYEKFMTLPMSFYDNQRAGELISRLTADVSLLQDTFSVTLSELIRQTLILLIGIVILFVITPKLTIFMLLVFPVLVLAALIFGKFIRKLSRKTQDELAKANIVVEETLQSISMVKAFTNEAFEVNRYSQSLNQVVQIALSNAKYRGAFISFIIFALFGSIVLVLWFGASLVKAGTISIGDLSSFIIYTMFIGGSIGGLGDIYSTLQKAVGATERIAELLDEPSELQLRTDSSSALTKFKGEIEYQAVNFAYPTRKDVPVLNHISFKIHSGEKIALVGHSGAGKSTLIQLLLRFYPVDTGEILLDGQAIDSYDLNHYRHNIGIVPQEVILFGGTIRENILYGKPTASEQEIQEAARQANALEFIQNFPEGFDTLVGERGVKLSGGQRQRIAIARAILKDPTILILDEATSSLDAESERLVQQALEKLMEGRTTIVIAHRLATIRKVDRIYVIDEGKIAESGAHDELANLSTGIYNNLLKLQFAEDKQTPVEA</sequence>
<feature type="transmembrane region" description="Helical" evidence="7">
    <location>
        <begin position="303"/>
        <end position="324"/>
    </location>
</feature>
<proteinExistence type="predicted"/>
<protein>
    <submittedName>
        <fullName evidence="10">ABC-type multidrug transport system, ATPase and permease component</fullName>
    </submittedName>
</protein>
<dbReference type="Gene3D" id="1.20.1560.10">
    <property type="entry name" value="ABC transporter type 1, transmembrane domain"/>
    <property type="match status" value="1"/>
</dbReference>
<evidence type="ECO:0000259" key="8">
    <source>
        <dbReference type="PROSITE" id="PS50893"/>
    </source>
</evidence>
<dbReference type="Pfam" id="PF00005">
    <property type="entry name" value="ABC_tran"/>
    <property type="match status" value="1"/>
</dbReference>
<reference evidence="10 11" key="1">
    <citation type="submission" date="2011-11" db="EMBL/GenBank/DDBJ databases">
        <title>Improved High-Quality Draft sequence of Beggiatoa alba B18lD.</title>
        <authorList>
            <consortium name="US DOE Joint Genome Institute"/>
            <person name="Lucas S."/>
            <person name="Han J."/>
            <person name="Lapidus A."/>
            <person name="Cheng J.-F."/>
            <person name="Goodwin L."/>
            <person name="Pitluck S."/>
            <person name="Peters L."/>
            <person name="Mikhailova N."/>
            <person name="Held B."/>
            <person name="Detter J.C."/>
            <person name="Han C."/>
            <person name="Tapia R."/>
            <person name="Land M."/>
            <person name="Hauser L."/>
            <person name="Kyrpides N."/>
            <person name="Ivanova N."/>
            <person name="Pagani I."/>
            <person name="Samuel K."/>
            <person name="Teske A."/>
            <person name="Mueller J."/>
            <person name="Woyke T."/>
        </authorList>
    </citation>
    <scope>NUCLEOTIDE SEQUENCE [LARGE SCALE GENOMIC DNA]</scope>
    <source>
        <strain evidence="10 11">B18LD</strain>
    </source>
</reference>
<gene>
    <name evidence="10" type="ORF">BegalDRAFT_0203</name>
</gene>
<dbReference type="STRING" id="395493.BegalDRAFT_0203"/>
<dbReference type="Proteomes" id="UP000005744">
    <property type="component" value="Unassembled WGS sequence"/>
</dbReference>
<dbReference type="Pfam" id="PF00664">
    <property type="entry name" value="ABC_membrane"/>
    <property type="match status" value="1"/>
</dbReference>
<dbReference type="GO" id="GO:0015421">
    <property type="term" value="F:ABC-type oligopeptide transporter activity"/>
    <property type="evidence" value="ECO:0007669"/>
    <property type="project" value="TreeGrafter"/>
</dbReference>
<dbReference type="AlphaFoldDB" id="I3CBY3"/>
<keyword evidence="2 7" id="KW-0812">Transmembrane</keyword>
<feature type="transmembrane region" description="Helical" evidence="7">
    <location>
        <begin position="185"/>
        <end position="205"/>
    </location>
</feature>
<dbReference type="RefSeq" id="WP_002682763.1">
    <property type="nucleotide sequence ID" value="NZ_JH600070.1"/>
</dbReference>
<keyword evidence="11" id="KW-1185">Reference proteome</keyword>
<dbReference type="InterPro" id="IPR039421">
    <property type="entry name" value="Type_1_exporter"/>
</dbReference>
<dbReference type="CDD" id="cd18576">
    <property type="entry name" value="ABC_6TM_bac_exporter_ABCB8_10_like"/>
    <property type="match status" value="1"/>
</dbReference>
<organism evidence="10 11">
    <name type="scientific">Beggiatoa alba B18LD</name>
    <dbReference type="NCBI Taxonomy" id="395493"/>
    <lineage>
        <taxon>Bacteria</taxon>
        <taxon>Pseudomonadati</taxon>
        <taxon>Pseudomonadota</taxon>
        <taxon>Gammaproteobacteria</taxon>
        <taxon>Thiotrichales</taxon>
        <taxon>Thiotrichaceae</taxon>
        <taxon>Beggiatoa</taxon>
    </lineage>
</organism>
<evidence type="ECO:0000256" key="6">
    <source>
        <dbReference type="ARBA" id="ARBA00023136"/>
    </source>
</evidence>
<dbReference type="CDD" id="cd03249">
    <property type="entry name" value="ABC_MTABC3_MDL1_MDL2"/>
    <property type="match status" value="1"/>
</dbReference>
<evidence type="ECO:0000256" key="2">
    <source>
        <dbReference type="ARBA" id="ARBA00022692"/>
    </source>
</evidence>
<keyword evidence="4" id="KW-0067">ATP-binding</keyword>
<dbReference type="FunFam" id="3.40.50.300:FF:000218">
    <property type="entry name" value="Multidrug ABC transporter ATP-binding protein"/>
    <property type="match status" value="1"/>
</dbReference>
<feature type="domain" description="ABC transmembrane type-1" evidence="9">
    <location>
        <begin position="42"/>
        <end position="326"/>
    </location>
</feature>
<accession>I3CBY3</accession>
<feature type="transmembrane region" description="Helical" evidence="7">
    <location>
        <begin position="40"/>
        <end position="63"/>
    </location>
</feature>
<feature type="transmembrane region" description="Helical" evidence="7">
    <location>
        <begin position="162"/>
        <end position="179"/>
    </location>
</feature>
<dbReference type="HOGENOM" id="CLU_000604_84_3_6"/>
<dbReference type="PANTHER" id="PTHR43394:SF1">
    <property type="entry name" value="ATP-BINDING CASSETTE SUB-FAMILY B MEMBER 10, MITOCHONDRIAL"/>
    <property type="match status" value="1"/>
</dbReference>
<dbReference type="PROSITE" id="PS00211">
    <property type="entry name" value="ABC_TRANSPORTER_1"/>
    <property type="match status" value="1"/>
</dbReference>
<dbReference type="eggNOG" id="COG1132">
    <property type="taxonomic scope" value="Bacteria"/>
</dbReference>
<dbReference type="GO" id="GO:0005886">
    <property type="term" value="C:plasma membrane"/>
    <property type="evidence" value="ECO:0007669"/>
    <property type="project" value="UniProtKB-SubCell"/>
</dbReference>
<dbReference type="SUPFAM" id="SSF52540">
    <property type="entry name" value="P-loop containing nucleoside triphosphate hydrolases"/>
    <property type="match status" value="1"/>
</dbReference>
<dbReference type="Gene3D" id="3.40.50.300">
    <property type="entry name" value="P-loop containing nucleotide triphosphate hydrolases"/>
    <property type="match status" value="1"/>
</dbReference>
<dbReference type="GO" id="GO:0016887">
    <property type="term" value="F:ATP hydrolysis activity"/>
    <property type="evidence" value="ECO:0007669"/>
    <property type="project" value="InterPro"/>
</dbReference>
<evidence type="ECO:0000256" key="1">
    <source>
        <dbReference type="ARBA" id="ARBA00004651"/>
    </source>
</evidence>
<dbReference type="InterPro" id="IPR003439">
    <property type="entry name" value="ABC_transporter-like_ATP-bd"/>
</dbReference>
<keyword evidence="5 7" id="KW-1133">Transmembrane helix</keyword>
<evidence type="ECO:0000256" key="4">
    <source>
        <dbReference type="ARBA" id="ARBA00022840"/>
    </source>
</evidence>
<evidence type="ECO:0000256" key="3">
    <source>
        <dbReference type="ARBA" id="ARBA00022741"/>
    </source>
</evidence>
<dbReference type="InterPro" id="IPR003593">
    <property type="entry name" value="AAA+_ATPase"/>
</dbReference>
<feature type="domain" description="ABC transporter" evidence="8">
    <location>
        <begin position="361"/>
        <end position="597"/>
    </location>
</feature>
<dbReference type="InterPro" id="IPR011527">
    <property type="entry name" value="ABC1_TM_dom"/>
</dbReference>
<keyword evidence="3" id="KW-0547">Nucleotide-binding</keyword>
<dbReference type="PROSITE" id="PS50929">
    <property type="entry name" value="ABC_TM1F"/>
    <property type="match status" value="1"/>
</dbReference>
<evidence type="ECO:0000256" key="7">
    <source>
        <dbReference type="SAM" id="Phobius"/>
    </source>
</evidence>
<feature type="transmembrane region" description="Helical" evidence="7">
    <location>
        <begin position="83"/>
        <end position="104"/>
    </location>
</feature>
<evidence type="ECO:0000256" key="5">
    <source>
        <dbReference type="ARBA" id="ARBA00022989"/>
    </source>
</evidence>
<dbReference type="InterPro" id="IPR036640">
    <property type="entry name" value="ABC1_TM_sf"/>
</dbReference>
<keyword evidence="6 7" id="KW-0472">Membrane</keyword>
<feature type="transmembrane region" description="Helical" evidence="7">
    <location>
        <begin position="266"/>
        <end position="287"/>
    </location>
</feature>
<dbReference type="InterPro" id="IPR017871">
    <property type="entry name" value="ABC_transporter-like_CS"/>
</dbReference>
<evidence type="ECO:0000259" key="9">
    <source>
        <dbReference type="PROSITE" id="PS50929"/>
    </source>
</evidence>
<dbReference type="SUPFAM" id="SSF90123">
    <property type="entry name" value="ABC transporter transmembrane region"/>
    <property type="match status" value="1"/>
</dbReference>